<dbReference type="InterPro" id="IPR010920">
    <property type="entry name" value="LSM_dom_sf"/>
</dbReference>
<dbReference type="AlphaFoldDB" id="A0A3L9M845"/>
<proteinExistence type="predicted"/>
<reference evidence="7 8" key="1">
    <citation type="submission" date="2018-10" db="EMBL/GenBank/DDBJ databases">
        <authorList>
            <person name="Chen X."/>
        </authorList>
    </citation>
    <scope>NUCLEOTIDE SEQUENCE [LARGE SCALE GENOMIC DNA]</scope>
    <source>
        <strain evidence="7 8">YIM 102668</strain>
    </source>
</reference>
<feature type="transmembrane region" description="Helical" evidence="5">
    <location>
        <begin position="154"/>
        <end position="175"/>
    </location>
</feature>
<feature type="transmembrane region" description="Helical" evidence="5">
    <location>
        <begin position="109"/>
        <end position="133"/>
    </location>
</feature>
<name>A0A3L9M845_9FLAO</name>
<gene>
    <name evidence="7" type="ORF">EAH69_08495</name>
</gene>
<dbReference type="EMBL" id="RDOJ01000010">
    <property type="protein sequence ID" value="RLZ09250.1"/>
    <property type="molecule type" value="Genomic_DNA"/>
</dbReference>
<protein>
    <submittedName>
        <fullName evidence="7">Mechanosensitive ion channel protein MscS</fullName>
    </submittedName>
</protein>
<dbReference type="GO" id="GO:0008381">
    <property type="term" value="F:mechanosensitive monoatomic ion channel activity"/>
    <property type="evidence" value="ECO:0007669"/>
    <property type="project" value="InterPro"/>
</dbReference>
<dbReference type="InterPro" id="IPR006685">
    <property type="entry name" value="MscS_channel_2nd"/>
</dbReference>
<dbReference type="PANTHER" id="PTHR30414">
    <property type="entry name" value="MINICONDUCTANCE MECHANOSENSITIVE CHANNEL YBDG"/>
    <property type="match status" value="1"/>
</dbReference>
<organism evidence="7 8">
    <name type="scientific">Faecalibacter macacae</name>
    <dbReference type="NCBI Taxonomy" id="1859289"/>
    <lineage>
        <taxon>Bacteria</taxon>
        <taxon>Pseudomonadati</taxon>
        <taxon>Bacteroidota</taxon>
        <taxon>Flavobacteriia</taxon>
        <taxon>Flavobacteriales</taxon>
        <taxon>Weeksellaceae</taxon>
        <taxon>Faecalibacter</taxon>
    </lineage>
</organism>
<feature type="transmembrane region" description="Helical" evidence="5">
    <location>
        <begin position="40"/>
        <end position="62"/>
    </location>
</feature>
<evidence type="ECO:0000256" key="4">
    <source>
        <dbReference type="ARBA" id="ARBA00023136"/>
    </source>
</evidence>
<evidence type="ECO:0000256" key="3">
    <source>
        <dbReference type="ARBA" id="ARBA00022989"/>
    </source>
</evidence>
<comment type="caution">
    <text evidence="7">The sequence shown here is derived from an EMBL/GenBank/DDBJ whole genome shotgun (WGS) entry which is preliminary data.</text>
</comment>
<keyword evidence="4 5" id="KW-0472">Membrane</keyword>
<evidence type="ECO:0000256" key="2">
    <source>
        <dbReference type="ARBA" id="ARBA00022692"/>
    </source>
</evidence>
<dbReference type="Proteomes" id="UP000275348">
    <property type="component" value="Unassembled WGS sequence"/>
</dbReference>
<evidence type="ECO:0000259" key="6">
    <source>
        <dbReference type="Pfam" id="PF00924"/>
    </source>
</evidence>
<feature type="transmembrane region" description="Helical" evidence="5">
    <location>
        <begin position="181"/>
        <end position="205"/>
    </location>
</feature>
<feature type="transmembrane region" description="Helical" evidence="5">
    <location>
        <begin position="83"/>
        <end position="103"/>
    </location>
</feature>
<sequence length="424" mass="48715">MAQQEEHKSFYQEFSESVKIYFNDKLQIDMSENLFNFFELTTWIGILCLIDYTFRILLLPLIKRLAQKTKIKWLEIAYRNKCFSSIIHLIPLTFASSMNVLLFKDDGPILYVIQRMTELILLIVFAILIFRIINSVIDLYNEDDSYTTVGVRTFGQMMKFVVSFFAIISGIMILFKVESSTIITVLGAMTAAVLLIFRDAIFGFVSGLQIAYSRIIKVGDWVTLSKGNVEGIVREININLVRIEKFDKTIATIPTVDVVTSQVTNHMPMMASGTRQIKRAIAFNVNSFKFCSNEMLDTFETYDLIKDYIIKKREEINSHNKGIENSNLDINGLQLTNIGVFRIYVESYLKNIQTVSKYDPIIIRQLPVSMEGMPLEIACFAKSSTNFEFERIQSDIFDHLLTACRKFDLQVMQSISATDIKQTN</sequence>
<dbReference type="InterPro" id="IPR030192">
    <property type="entry name" value="YbdG"/>
</dbReference>
<keyword evidence="8" id="KW-1185">Reference proteome</keyword>
<evidence type="ECO:0000313" key="7">
    <source>
        <dbReference type="EMBL" id="RLZ09250.1"/>
    </source>
</evidence>
<keyword evidence="3 5" id="KW-1133">Transmembrane helix</keyword>
<dbReference type="GO" id="GO:0005886">
    <property type="term" value="C:plasma membrane"/>
    <property type="evidence" value="ECO:0007669"/>
    <property type="project" value="TreeGrafter"/>
</dbReference>
<dbReference type="Gene3D" id="2.30.30.60">
    <property type="match status" value="1"/>
</dbReference>
<evidence type="ECO:0000313" key="8">
    <source>
        <dbReference type="Proteomes" id="UP000275348"/>
    </source>
</evidence>
<feature type="domain" description="Mechanosensitive ion channel MscS" evidence="6">
    <location>
        <begin position="202"/>
        <end position="266"/>
    </location>
</feature>
<dbReference type="PANTHER" id="PTHR30414:SF0">
    <property type="entry name" value="MINICONDUCTANCE MECHANOSENSITIVE CHANNEL YBDG"/>
    <property type="match status" value="1"/>
</dbReference>
<keyword evidence="2 5" id="KW-0812">Transmembrane</keyword>
<dbReference type="GO" id="GO:0071470">
    <property type="term" value="P:cellular response to osmotic stress"/>
    <property type="evidence" value="ECO:0007669"/>
    <property type="project" value="InterPro"/>
</dbReference>
<comment type="subcellular location">
    <subcellularLocation>
        <location evidence="1">Membrane</location>
    </subcellularLocation>
</comment>
<evidence type="ECO:0000256" key="5">
    <source>
        <dbReference type="SAM" id="Phobius"/>
    </source>
</evidence>
<dbReference type="SUPFAM" id="SSF50182">
    <property type="entry name" value="Sm-like ribonucleoproteins"/>
    <property type="match status" value="1"/>
</dbReference>
<dbReference type="InterPro" id="IPR023408">
    <property type="entry name" value="MscS_beta-dom_sf"/>
</dbReference>
<dbReference type="OrthoDB" id="9775207at2"/>
<dbReference type="Pfam" id="PF00924">
    <property type="entry name" value="MS_channel_2nd"/>
    <property type="match status" value="1"/>
</dbReference>
<accession>A0A3L9M845</accession>
<evidence type="ECO:0000256" key="1">
    <source>
        <dbReference type="ARBA" id="ARBA00004370"/>
    </source>
</evidence>